<comment type="caution">
    <text evidence="3">The sequence shown here is derived from an EMBL/GenBank/DDBJ whole genome shotgun (WGS) entry which is preliminary data.</text>
</comment>
<dbReference type="InterPro" id="IPR003767">
    <property type="entry name" value="Malate/L-lactate_DH-like"/>
</dbReference>
<evidence type="ECO:0000256" key="2">
    <source>
        <dbReference type="ARBA" id="ARBA00023002"/>
    </source>
</evidence>
<evidence type="ECO:0000313" key="4">
    <source>
        <dbReference type="Proteomes" id="UP000792457"/>
    </source>
</evidence>
<dbReference type="SUPFAM" id="SSF89733">
    <property type="entry name" value="L-sulfolactate dehydrogenase-like"/>
    <property type="match status" value="1"/>
</dbReference>
<accession>A0A8K0P5J4</accession>
<dbReference type="Pfam" id="PF02615">
    <property type="entry name" value="Ldh_2"/>
    <property type="match status" value="1"/>
</dbReference>
<reference evidence="3" key="2">
    <citation type="submission" date="2017-10" db="EMBL/GenBank/DDBJ databases">
        <title>Ladona fulva Genome sequencing and assembly.</title>
        <authorList>
            <person name="Murali S."/>
            <person name="Richards S."/>
            <person name="Bandaranaike D."/>
            <person name="Bellair M."/>
            <person name="Blankenburg K."/>
            <person name="Chao H."/>
            <person name="Dinh H."/>
            <person name="Doddapaneni H."/>
            <person name="Dugan-Rocha S."/>
            <person name="Elkadiri S."/>
            <person name="Gnanaolivu R."/>
            <person name="Hernandez B."/>
            <person name="Skinner E."/>
            <person name="Javaid M."/>
            <person name="Lee S."/>
            <person name="Li M."/>
            <person name="Ming W."/>
            <person name="Munidasa M."/>
            <person name="Muniz J."/>
            <person name="Nguyen L."/>
            <person name="Hughes D."/>
            <person name="Osuji N."/>
            <person name="Pu L.-L."/>
            <person name="Puazo M."/>
            <person name="Qu C."/>
            <person name="Quiroz J."/>
            <person name="Raj R."/>
            <person name="Weissenberger G."/>
            <person name="Xin Y."/>
            <person name="Zou X."/>
            <person name="Han Y."/>
            <person name="Worley K."/>
            <person name="Muzny D."/>
            <person name="Gibbs R."/>
        </authorList>
    </citation>
    <scope>NUCLEOTIDE SEQUENCE</scope>
    <source>
        <strain evidence="3">Sampled in the wild</strain>
    </source>
</reference>
<dbReference type="InterPro" id="IPR036111">
    <property type="entry name" value="Mal/L-sulfo/L-lacto_DH-like_sf"/>
</dbReference>
<dbReference type="GO" id="GO:0016491">
    <property type="term" value="F:oxidoreductase activity"/>
    <property type="evidence" value="ECO:0007669"/>
    <property type="project" value="UniProtKB-KW"/>
</dbReference>
<dbReference type="PANTHER" id="PTHR11091">
    <property type="entry name" value="OXIDOREDUCTASE-RELATED"/>
    <property type="match status" value="1"/>
</dbReference>
<dbReference type="InterPro" id="IPR043143">
    <property type="entry name" value="Mal/L-sulf/L-lact_DH-like_NADP"/>
</dbReference>
<name>A0A8K0P5J4_LADFU</name>
<evidence type="ECO:0000313" key="3">
    <source>
        <dbReference type="EMBL" id="KAG8233872.1"/>
    </source>
</evidence>
<dbReference type="Gene3D" id="3.30.1370.60">
    <property type="entry name" value="Hypothetical oxidoreductase yiak, domain 2"/>
    <property type="match status" value="1"/>
</dbReference>
<dbReference type="Proteomes" id="UP000792457">
    <property type="component" value="Unassembled WGS sequence"/>
</dbReference>
<reference evidence="3" key="1">
    <citation type="submission" date="2013-04" db="EMBL/GenBank/DDBJ databases">
        <authorList>
            <person name="Qu J."/>
            <person name="Murali S.C."/>
            <person name="Bandaranaike D."/>
            <person name="Bellair M."/>
            <person name="Blankenburg K."/>
            <person name="Chao H."/>
            <person name="Dinh H."/>
            <person name="Doddapaneni H."/>
            <person name="Downs B."/>
            <person name="Dugan-Rocha S."/>
            <person name="Elkadiri S."/>
            <person name="Gnanaolivu R.D."/>
            <person name="Hernandez B."/>
            <person name="Javaid M."/>
            <person name="Jayaseelan J.C."/>
            <person name="Lee S."/>
            <person name="Li M."/>
            <person name="Ming W."/>
            <person name="Munidasa M."/>
            <person name="Muniz J."/>
            <person name="Nguyen L."/>
            <person name="Ongeri F."/>
            <person name="Osuji N."/>
            <person name="Pu L.-L."/>
            <person name="Puazo M."/>
            <person name="Qu C."/>
            <person name="Quiroz J."/>
            <person name="Raj R."/>
            <person name="Weissenberger G."/>
            <person name="Xin Y."/>
            <person name="Zou X."/>
            <person name="Han Y."/>
            <person name="Richards S."/>
            <person name="Worley K."/>
            <person name="Muzny D."/>
            <person name="Gibbs R."/>
        </authorList>
    </citation>
    <scope>NUCLEOTIDE SEQUENCE</scope>
    <source>
        <strain evidence="3">Sampled in the wild</strain>
    </source>
</reference>
<sequence length="115" mass="12003">MSFTNTSPLLSPTRCKEAALGTNPIAVAARSNEGSFVLDMATTAVALGKIELQQRKNEPLPLGWAQDKQGQLTTNPNSALEAYCLSPLGGAEETSGYKGTGLALMVELFCGILSG</sequence>
<proteinExistence type="inferred from homology"/>
<dbReference type="PANTHER" id="PTHR11091:SF0">
    <property type="entry name" value="MALATE DEHYDROGENASE"/>
    <property type="match status" value="1"/>
</dbReference>
<organism evidence="3 4">
    <name type="scientific">Ladona fulva</name>
    <name type="common">Scarce chaser dragonfly</name>
    <name type="synonym">Libellula fulva</name>
    <dbReference type="NCBI Taxonomy" id="123851"/>
    <lineage>
        <taxon>Eukaryota</taxon>
        <taxon>Metazoa</taxon>
        <taxon>Ecdysozoa</taxon>
        <taxon>Arthropoda</taxon>
        <taxon>Hexapoda</taxon>
        <taxon>Insecta</taxon>
        <taxon>Pterygota</taxon>
        <taxon>Palaeoptera</taxon>
        <taxon>Odonata</taxon>
        <taxon>Epiprocta</taxon>
        <taxon>Anisoptera</taxon>
        <taxon>Libelluloidea</taxon>
        <taxon>Libellulidae</taxon>
        <taxon>Ladona</taxon>
    </lineage>
</organism>
<dbReference type="AlphaFoldDB" id="A0A8K0P5J4"/>
<dbReference type="OrthoDB" id="7881616at2759"/>
<keyword evidence="2" id="KW-0560">Oxidoreductase</keyword>
<evidence type="ECO:0000256" key="1">
    <source>
        <dbReference type="ARBA" id="ARBA00006056"/>
    </source>
</evidence>
<protein>
    <submittedName>
        <fullName evidence="3">Uncharacterized protein</fullName>
    </submittedName>
</protein>
<keyword evidence="4" id="KW-1185">Reference proteome</keyword>
<comment type="similarity">
    <text evidence="1">Belongs to the LDH2/MDH2 oxidoreductase family.</text>
</comment>
<gene>
    <name evidence="3" type="ORF">J437_LFUL006895</name>
</gene>
<dbReference type="EMBL" id="KZ308748">
    <property type="protein sequence ID" value="KAG8233872.1"/>
    <property type="molecule type" value="Genomic_DNA"/>
</dbReference>